<dbReference type="PANTHER" id="PTHR42256:SF1">
    <property type="entry name" value="FE2OG DIOXYGENASE DOMAIN-CONTAINING PROTEIN"/>
    <property type="match status" value="1"/>
</dbReference>
<dbReference type="GO" id="GO:0046872">
    <property type="term" value="F:metal ion binding"/>
    <property type="evidence" value="ECO:0007669"/>
    <property type="project" value="UniProtKB-KW"/>
</dbReference>
<dbReference type="GeneID" id="25475131"/>
<dbReference type="InterPro" id="IPR011049">
    <property type="entry name" value="Serralysin-like_metalloprot_C"/>
</dbReference>
<feature type="domain" description="Fe2OG dioxygenase" evidence="3">
    <location>
        <begin position="240"/>
        <end position="342"/>
    </location>
</feature>
<comment type="similarity">
    <text evidence="1">Belongs to the iron/ascorbate-dependent oxidoreductase family.</text>
</comment>
<dbReference type="Proteomes" id="UP000030754">
    <property type="component" value="Unassembled WGS sequence"/>
</dbReference>
<reference evidence="4" key="1">
    <citation type="submission" date="2013-10" db="EMBL/GenBank/DDBJ databases">
        <title>Genomic analysis of the causative agents of coccidiosis in chickens.</title>
        <authorList>
            <person name="Reid A.J."/>
            <person name="Blake D."/>
            <person name="Billington K."/>
            <person name="Browne H."/>
            <person name="Dunn M."/>
            <person name="Hung S."/>
            <person name="Kawahara F."/>
            <person name="Miranda-Saavedra D."/>
            <person name="Mourier T."/>
            <person name="Nagra H."/>
            <person name="Otto T.D."/>
            <person name="Rawlings N."/>
            <person name="Sanchez A."/>
            <person name="Sanders M."/>
            <person name="Subramaniam C."/>
            <person name="Tay Y."/>
            <person name="Dear P."/>
            <person name="Doerig C."/>
            <person name="Gruber A."/>
            <person name="Parkinson J."/>
            <person name="Shirley M."/>
            <person name="Wan K.L."/>
            <person name="Berriman M."/>
            <person name="Tomley F."/>
            <person name="Pain A."/>
        </authorList>
    </citation>
    <scope>NUCLEOTIDE SEQUENCE [LARGE SCALE GENOMIC DNA]</scope>
    <source>
        <strain evidence="4">Houghton</strain>
    </source>
</reference>
<dbReference type="SUPFAM" id="SSF101967">
    <property type="entry name" value="Adhesin YadA, collagen-binding domain"/>
    <property type="match status" value="1"/>
</dbReference>
<dbReference type="SUPFAM" id="SSF51197">
    <property type="entry name" value="Clavaminate synthase-like"/>
    <property type="match status" value="1"/>
</dbReference>
<dbReference type="GO" id="GO:0016491">
    <property type="term" value="F:oxidoreductase activity"/>
    <property type="evidence" value="ECO:0007669"/>
    <property type="project" value="UniProtKB-KW"/>
</dbReference>
<dbReference type="RefSeq" id="XP_013436660.1">
    <property type="nucleotide sequence ID" value="XM_013581206.1"/>
</dbReference>
<gene>
    <name evidence="4" type="ORF">ENH_00049820</name>
</gene>
<dbReference type="PROSITE" id="PS51471">
    <property type="entry name" value="FE2OG_OXY"/>
    <property type="match status" value="1"/>
</dbReference>
<feature type="region of interest" description="Disordered" evidence="2">
    <location>
        <begin position="140"/>
        <end position="199"/>
    </location>
</feature>
<keyword evidence="1" id="KW-0479">Metal-binding</keyword>
<organism evidence="4 5">
    <name type="scientific">Eimeria necatrix</name>
    <dbReference type="NCBI Taxonomy" id="51315"/>
    <lineage>
        <taxon>Eukaryota</taxon>
        <taxon>Sar</taxon>
        <taxon>Alveolata</taxon>
        <taxon>Apicomplexa</taxon>
        <taxon>Conoidasida</taxon>
        <taxon>Coccidia</taxon>
        <taxon>Eucoccidiorida</taxon>
        <taxon>Eimeriorina</taxon>
        <taxon>Eimeriidae</taxon>
        <taxon>Eimeria</taxon>
    </lineage>
</organism>
<evidence type="ECO:0000313" key="4">
    <source>
        <dbReference type="EMBL" id="CDJ68193.1"/>
    </source>
</evidence>
<dbReference type="EMBL" id="HG725512">
    <property type="protein sequence ID" value="CDJ68193.1"/>
    <property type="molecule type" value="Genomic_DNA"/>
</dbReference>
<dbReference type="PANTHER" id="PTHR42256">
    <property type="entry name" value="OXOGLUTARATE/IRON-DEPENDENT DIOXYGENASE"/>
    <property type="match status" value="1"/>
</dbReference>
<proteinExistence type="inferred from homology"/>
<dbReference type="AlphaFoldDB" id="U6MYS4"/>
<feature type="region of interest" description="Disordered" evidence="2">
    <location>
        <begin position="1"/>
        <end position="29"/>
    </location>
</feature>
<keyword evidence="1" id="KW-0408">Iron</keyword>
<evidence type="ECO:0000256" key="1">
    <source>
        <dbReference type="RuleBase" id="RU003682"/>
    </source>
</evidence>
<keyword evidence="1" id="KW-0560">Oxidoreductase</keyword>
<protein>
    <recommendedName>
        <fullName evidence="3">Fe2OG dioxygenase domain-containing protein</fullName>
    </recommendedName>
</protein>
<dbReference type="OrthoDB" id="411779at2759"/>
<keyword evidence="5" id="KW-1185">Reference proteome</keyword>
<dbReference type="InterPro" id="IPR005123">
    <property type="entry name" value="Oxoglu/Fe-dep_dioxygenase_dom"/>
</dbReference>
<dbReference type="InterPro" id="IPR037151">
    <property type="entry name" value="AlkB-like_sf"/>
</dbReference>
<evidence type="ECO:0000259" key="3">
    <source>
        <dbReference type="PROSITE" id="PS51471"/>
    </source>
</evidence>
<dbReference type="Gene3D" id="2.60.120.590">
    <property type="entry name" value="Alpha-ketoglutarate-dependent dioxygenase AlkB-like"/>
    <property type="match status" value="1"/>
</dbReference>
<evidence type="ECO:0000256" key="2">
    <source>
        <dbReference type="SAM" id="MobiDB-lite"/>
    </source>
</evidence>
<name>U6MYS4_9EIME</name>
<evidence type="ECO:0000313" key="5">
    <source>
        <dbReference type="Proteomes" id="UP000030754"/>
    </source>
</evidence>
<reference evidence="4" key="2">
    <citation type="submission" date="2013-10" db="EMBL/GenBank/DDBJ databases">
        <authorList>
            <person name="Aslett M."/>
        </authorList>
    </citation>
    <scope>NUCLEOTIDE SEQUENCE [LARGE SCALE GENOMIC DNA]</scope>
    <source>
        <strain evidence="4">Houghton</strain>
    </source>
</reference>
<accession>U6MYS4</accession>
<dbReference type="VEuPathDB" id="ToxoDB:ENH_00049820"/>
<sequence>MKGRWRKDKRPAAEKPNGAGSFAGGSAGQQAPNNILAGFRFSGTVDKAAEQQRECYENAHASLVRSQFAMCDGETHDDFMKALTGGSIYIPAFFNASESEAIFNALMKELSDYANEQQPPQAAASEEAAAAAASGPAAAASGPAAAASGPAAAANGPAAAASGPAAAANGPAAAANGPAAAANGPAAAANGPAAAANGPEAALSGAGVCRWSRHLKHENPEGFPTFQKVVQRISSYFDLEIFATRMNIYPDGSHWKPHHHDSHAYSSERNQAEDFTVGASFGAQRALEFAHVKSGLKFRFPQTSGSIFSFNSFVNKSFTHGVPAEPAASVGPRISIIVWGRRRSLNKLNACASELKQ</sequence>